<dbReference type="InterPro" id="IPR027417">
    <property type="entry name" value="P-loop_NTPase"/>
</dbReference>
<keyword evidence="2" id="KW-1185">Reference proteome</keyword>
<dbReference type="Proteomes" id="UP000033651">
    <property type="component" value="Unassembled WGS sequence"/>
</dbReference>
<dbReference type="EMBL" id="JZRB01000021">
    <property type="protein sequence ID" value="KJV33807.1"/>
    <property type="molecule type" value="Genomic_DNA"/>
</dbReference>
<comment type="caution">
    <text evidence="1">The sequence shown here is derived from an EMBL/GenBank/DDBJ whole genome shotgun (WGS) entry which is preliminary data.</text>
</comment>
<dbReference type="PANTHER" id="PTHR43394:SF1">
    <property type="entry name" value="ATP-BINDING CASSETTE SUB-FAMILY B MEMBER 10, MITOCHONDRIAL"/>
    <property type="match status" value="1"/>
</dbReference>
<protein>
    <recommendedName>
        <fullName evidence="3">ATP-binding cassette subfamily B protein</fullName>
    </recommendedName>
</protein>
<gene>
    <name evidence="1" type="ORF">VI08_10620</name>
</gene>
<dbReference type="SUPFAM" id="SSF52540">
    <property type="entry name" value="P-loop containing nucleoside triphosphate hydrolases"/>
    <property type="match status" value="1"/>
</dbReference>
<evidence type="ECO:0008006" key="3">
    <source>
        <dbReference type="Google" id="ProtNLM"/>
    </source>
</evidence>
<evidence type="ECO:0000313" key="2">
    <source>
        <dbReference type="Proteomes" id="UP000033651"/>
    </source>
</evidence>
<proteinExistence type="predicted"/>
<dbReference type="AlphaFoldDB" id="A0A0F3KS62"/>
<dbReference type="InterPro" id="IPR039421">
    <property type="entry name" value="Type_1_exporter"/>
</dbReference>
<name>A0A0F3KS62_9GAMM</name>
<sequence>MKAHVLDPRILIFDEATSALDYESERAVMDNMRAICRDRTVIIIAHRLSTVRQANRIIVVDKGRIVESGAPAELLALEDGHFRQLHRLQQG</sequence>
<evidence type="ECO:0000313" key="1">
    <source>
        <dbReference type="EMBL" id="KJV33807.1"/>
    </source>
</evidence>
<dbReference type="PATRIC" id="fig|345309.4.peg.1462"/>
<dbReference type="GO" id="GO:0015421">
    <property type="term" value="F:ABC-type oligopeptide transporter activity"/>
    <property type="evidence" value="ECO:0007669"/>
    <property type="project" value="TreeGrafter"/>
</dbReference>
<organism evidence="1 2">
    <name type="scientific">Luteibacter yeojuensis</name>
    <dbReference type="NCBI Taxonomy" id="345309"/>
    <lineage>
        <taxon>Bacteria</taxon>
        <taxon>Pseudomonadati</taxon>
        <taxon>Pseudomonadota</taxon>
        <taxon>Gammaproteobacteria</taxon>
        <taxon>Lysobacterales</taxon>
        <taxon>Rhodanobacteraceae</taxon>
        <taxon>Luteibacter</taxon>
    </lineage>
</organism>
<reference evidence="1 2" key="1">
    <citation type="submission" date="2015-03" db="EMBL/GenBank/DDBJ databases">
        <title>Draft genome sequence of Luteibacter yeojuensis strain SU11.</title>
        <authorList>
            <person name="Sulaiman J."/>
            <person name="Priya K."/>
            <person name="Chan K.-G."/>
        </authorList>
    </citation>
    <scope>NUCLEOTIDE SEQUENCE [LARGE SCALE GENOMIC DNA]</scope>
    <source>
        <strain evidence="1 2">SU11</strain>
    </source>
</reference>
<dbReference type="Gene3D" id="3.40.50.300">
    <property type="entry name" value="P-loop containing nucleotide triphosphate hydrolases"/>
    <property type="match status" value="1"/>
</dbReference>
<accession>A0A0F3KS62</accession>
<dbReference type="PANTHER" id="PTHR43394">
    <property type="entry name" value="ATP-DEPENDENT PERMEASE MDL1, MITOCHONDRIAL"/>
    <property type="match status" value="1"/>
</dbReference>